<keyword evidence="1" id="KW-0812">Transmembrane</keyword>
<keyword evidence="1" id="KW-1133">Transmembrane helix</keyword>
<organism evidence="2 3">
    <name type="scientific">Lentzea kristufekii</name>
    <dbReference type="NCBI Taxonomy" id="3095430"/>
    <lineage>
        <taxon>Bacteria</taxon>
        <taxon>Bacillati</taxon>
        <taxon>Actinomycetota</taxon>
        <taxon>Actinomycetes</taxon>
        <taxon>Pseudonocardiales</taxon>
        <taxon>Pseudonocardiaceae</taxon>
        <taxon>Lentzea</taxon>
    </lineage>
</organism>
<evidence type="ECO:0000313" key="3">
    <source>
        <dbReference type="Proteomes" id="UP001271792"/>
    </source>
</evidence>
<keyword evidence="1" id="KW-0472">Membrane</keyword>
<dbReference type="Proteomes" id="UP001271792">
    <property type="component" value="Unassembled WGS sequence"/>
</dbReference>
<evidence type="ECO:0000313" key="2">
    <source>
        <dbReference type="EMBL" id="MDX8054082.1"/>
    </source>
</evidence>
<evidence type="ECO:0000256" key="1">
    <source>
        <dbReference type="SAM" id="Phobius"/>
    </source>
</evidence>
<comment type="caution">
    <text evidence="2">The sequence shown here is derived from an EMBL/GenBank/DDBJ whole genome shotgun (WGS) entry which is preliminary data.</text>
</comment>
<accession>A0ABU4U0I9</accession>
<gene>
    <name evidence="2" type="ORF">SK571_32325</name>
</gene>
<sequence length="49" mass="5570">MDPTVIVLMGGLGTQVLAVVALALRLSHQTRRMRRRQEIRLRITRDGDV</sequence>
<dbReference type="EMBL" id="JAXAVV010000019">
    <property type="protein sequence ID" value="MDX8054082.1"/>
    <property type="molecule type" value="Genomic_DNA"/>
</dbReference>
<protein>
    <recommendedName>
        <fullName evidence="4">PEP-CTERM protein-sorting domain-containing protein</fullName>
    </recommendedName>
</protein>
<name>A0ABU4U0I9_9PSEU</name>
<proteinExistence type="predicted"/>
<keyword evidence="3" id="KW-1185">Reference proteome</keyword>
<reference evidence="2 3" key="1">
    <citation type="submission" date="2023-11" db="EMBL/GenBank/DDBJ databases">
        <title>Lentzea sokolovensis, sp. nov., Lentzea kristufkii, sp. nov., and Lentzea miocenensis, sp. nov., rare actinobacteria from Sokolov Coal Basin, Miocene lacustrine sediment, Czech Republic.</title>
        <authorList>
            <person name="Lara A."/>
            <person name="Kotroba L."/>
            <person name="Nouioui I."/>
            <person name="Neumann-Schaal M."/>
            <person name="Mast Y."/>
            <person name="Chronakova A."/>
        </authorList>
    </citation>
    <scope>NUCLEOTIDE SEQUENCE [LARGE SCALE GENOMIC DNA]</scope>
    <source>
        <strain evidence="2 3">BCCO 10_0798</strain>
    </source>
</reference>
<evidence type="ECO:0008006" key="4">
    <source>
        <dbReference type="Google" id="ProtNLM"/>
    </source>
</evidence>
<dbReference type="RefSeq" id="WP_319987886.1">
    <property type="nucleotide sequence ID" value="NZ_JAXAVV010000019.1"/>
</dbReference>
<feature type="transmembrane region" description="Helical" evidence="1">
    <location>
        <begin position="6"/>
        <end position="26"/>
    </location>
</feature>